<dbReference type="SUPFAM" id="SSF51366">
    <property type="entry name" value="Ribulose-phoshate binding barrel"/>
    <property type="match status" value="1"/>
</dbReference>
<sequence length="774" mass="82412">MIAQGAKPVGGVYRVVATGRGRSSTSSLSSSSKSPRYEEGDEGEDDDADQASRSTIGAIVLDEAATVDEDEAGGMNDEDSSGEEEEDDDDDDDDDGASESQKREAKRARLMADYAKARIPKPPLAEANFVMNRLSDDDRAYMRRALLIGLERGGGVVGRTPNELARLAKGEGHRFTVRQVASAGMKDGSVTFPLGSVNVSVGARCRFFVRDGEFAKKEASLFYFFLGGGGLFFFFFAGLLPRPSTNHRWTMYSPKYHLQVEALWTGYKKRELESTLIGGEDAASPPTACLVLPTLDRGVKLFGGKAGYESNMAINYLPSTSSIFGFFANGVLGKLDGTFAGPTTGGGVNDNMLHGSSSQYVVFRSKTKRPFYSPRKAAADAANAAAIEAEEESASRQLAAEDERRSLASKKIAPDDGVDRSEAWGGGAPRSEDGELVVRRREIHSGRALSVSTVEWSVAEKTAKPTSALEGYMWEKETQVDRLRERVPLAQLLTNTKVAMQDPASPKPRDWIGSVKRAGADGKFVIIPECKRMEPVSGSLRKRYDLSKLVKQLTAAGAPAISVNSDGVLFGGSMDDITKAREASDAAAVAESLNTSDGDGVVAPPVLASDLLLYPYQLYKLRLAGADAVTLIVGALEGKDLLYLTKIASTVQLQVVASVTSEVQISMLNKLGAGSVVALVVSNRDLETFGFDGSGEQALKLLQSEALASFREKNGDDVPILVEGRVGIVGAIDGDSATYVRALKDAGAFGAIVGGGIAAVNEEDVADSLVRLSL</sequence>
<evidence type="ECO:0000313" key="12">
    <source>
        <dbReference type="EMBL" id="KAL3779528.1"/>
    </source>
</evidence>
<evidence type="ECO:0000256" key="3">
    <source>
        <dbReference type="ARBA" id="ARBA00012362"/>
    </source>
</evidence>
<proteinExistence type="predicted"/>
<dbReference type="InterPro" id="IPR045186">
    <property type="entry name" value="Indole-3-glycerol_P_synth"/>
</dbReference>
<dbReference type="Pfam" id="PF00218">
    <property type="entry name" value="IGPS"/>
    <property type="match status" value="1"/>
</dbReference>
<keyword evidence="7" id="KW-0057">Aromatic amino acid biosynthesis</keyword>
<evidence type="ECO:0000256" key="8">
    <source>
        <dbReference type="ARBA" id="ARBA00023239"/>
    </source>
</evidence>
<evidence type="ECO:0000313" key="13">
    <source>
        <dbReference type="Proteomes" id="UP001530315"/>
    </source>
</evidence>
<dbReference type="PANTHER" id="PTHR22854:SF2">
    <property type="entry name" value="INDOLE-3-GLYCEROL-PHOSPHATE SYNTHASE"/>
    <property type="match status" value="1"/>
</dbReference>
<protein>
    <recommendedName>
        <fullName evidence="3">indole-3-glycerol-phosphate synthase</fullName>
        <ecNumber evidence="3">4.1.1.48</ecNumber>
    </recommendedName>
</protein>
<evidence type="ECO:0000256" key="1">
    <source>
        <dbReference type="ARBA" id="ARBA00001633"/>
    </source>
</evidence>
<keyword evidence="4" id="KW-0028">Amino-acid biosynthesis</keyword>
<keyword evidence="5" id="KW-0210">Decarboxylase</keyword>
<evidence type="ECO:0000256" key="2">
    <source>
        <dbReference type="ARBA" id="ARBA00004696"/>
    </source>
</evidence>
<evidence type="ECO:0000256" key="5">
    <source>
        <dbReference type="ARBA" id="ARBA00022793"/>
    </source>
</evidence>
<dbReference type="Proteomes" id="UP001530315">
    <property type="component" value="Unassembled WGS sequence"/>
</dbReference>
<keyword evidence="13" id="KW-1185">Reference proteome</keyword>
<reference evidence="12 13" key="1">
    <citation type="submission" date="2024-10" db="EMBL/GenBank/DDBJ databases">
        <title>Updated reference genomes for cyclostephanoid diatoms.</title>
        <authorList>
            <person name="Roberts W.R."/>
            <person name="Alverson A.J."/>
        </authorList>
    </citation>
    <scope>NUCLEOTIDE SEQUENCE [LARGE SCALE GENOMIC DNA]</scope>
    <source>
        <strain evidence="12 13">AJA276-08</strain>
    </source>
</reference>
<evidence type="ECO:0000256" key="10">
    <source>
        <dbReference type="SAM" id="Phobius"/>
    </source>
</evidence>
<feature type="domain" description="Indole-3-glycerol phosphate synthase" evidence="11">
    <location>
        <begin position="470"/>
        <end position="693"/>
    </location>
</feature>
<evidence type="ECO:0000256" key="4">
    <source>
        <dbReference type="ARBA" id="ARBA00022605"/>
    </source>
</evidence>
<dbReference type="GO" id="GO:0004425">
    <property type="term" value="F:indole-3-glycerol-phosphate synthase activity"/>
    <property type="evidence" value="ECO:0007669"/>
    <property type="project" value="UniProtKB-EC"/>
</dbReference>
<keyword evidence="8" id="KW-0456">Lyase</keyword>
<feature type="compositionally biased region" description="Acidic residues" evidence="9">
    <location>
        <begin position="65"/>
        <end position="97"/>
    </location>
</feature>
<dbReference type="Gene3D" id="3.20.20.70">
    <property type="entry name" value="Aldolase class I"/>
    <property type="match status" value="1"/>
</dbReference>
<evidence type="ECO:0000256" key="9">
    <source>
        <dbReference type="SAM" id="MobiDB-lite"/>
    </source>
</evidence>
<dbReference type="EMBL" id="JALLAZ020001158">
    <property type="protein sequence ID" value="KAL3779528.1"/>
    <property type="molecule type" value="Genomic_DNA"/>
</dbReference>
<keyword evidence="10" id="KW-0812">Transmembrane</keyword>
<comment type="pathway">
    <text evidence="2">Amino-acid biosynthesis; L-tryptophan biosynthesis; L-tryptophan from chorismate: step 4/5.</text>
</comment>
<organism evidence="12 13">
    <name type="scientific">Stephanodiscus triporus</name>
    <dbReference type="NCBI Taxonomy" id="2934178"/>
    <lineage>
        <taxon>Eukaryota</taxon>
        <taxon>Sar</taxon>
        <taxon>Stramenopiles</taxon>
        <taxon>Ochrophyta</taxon>
        <taxon>Bacillariophyta</taxon>
        <taxon>Coscinodiscophyceae</taxon>
        <taxon>Thalassiosirophycidae</taxon>
        <taxon>Stephanodiscales</taxon>
        <taxon>Stephanodiscaceae</taxon>
        <taxon>Stephanodiscus</taxon>
    </lineage>
</organism>
<feature type="compositionally biased region" description="Basic and acidic residues" evidence="9">
    <location>
        <begin position="399"/>
        <end position="422"/>
    </location>
</feature>
<dbReference type="InterPro" id="IPR013785">
    <property type="entry name" value="Aldolase_TIM"/>
</dbReference>
<comment type="catalytic activity">
    <reaction evidence="1">
        <text>1-(2-carboxyphenylamino)-1-deoxy-D-ribulose 5-phosphate + H(+) = (1S,2R)-1-C-(indol-3-yl)glycerol 3-phosphate + CO2 + H2O</text>
        <dbReference type="Rhea" id="RHEA:23476"/>
        <dbReference type="ChEBI" id="CHEBI:15377"/>
        <dbReference type="ChEBI" id="CHEBI:15378"/>
        <dbReference type="ChEBI" id="CHEBI:16526"/>
        <dbReference type="ChEBI" id="CHEBI:58613"/>
        <dbReference type="ChEBI" id="CHEBI:58866"/>
        <dbReference type="EC" id="4.1.1.48"/>
    </reaction>
</comment>
<dbReference type="InterPro" id="IPR013798">
    <property type="entry name" value="Indole-3-glycerol_P_synth_dom"/>
</dbReference>
<dbReference type="PANTHER" id="PTHR22854">
    <property type="entry name" value="TRYPTOPHAN BIOSYNTHESIS PROTEIN"/>
    <property type="match status" value="1"/>
</dbReference>
<accession>A0ABD3NVX0</accession>
<feature type="region of interest" description="Disordered" evidence="9">
    <location>
        <begin position="1"/>
        <end position="109"/>
    </location>
</feature>
<keyword evidence="10" id="KW-0472">Membrane</keyword>
<feature type="transmembrane region" description="Helical" evidence="10">
    <location>
        <begin position="220"/>
        <end position="240"/>
    </location>
</feature>
<evidence type="ECO:0000259" key="11">
    <source>
        <dbReference type="Pfam" id="PF00218"/>
    </source>
</evidence>
<dbReference type="AlphaFoldDB" id="A0ABD3NVX0"/>
<evidence type="ECO:0000256" key="6">
    <source>
        <dbReference type="ARBA" id="ARBA00022822"/>
    </source>
</evidence>
<dbReference type="GO" id="GO:0000162">
    <property type="term" value="P:L-tryptophan biosynthetic process"/>
    <property type="evidence" value="ECO:0007669"/>
    <property type="project" value="UniProtKB-KW"/>
</dbReference>
<evidence type="ECO:0000256" key="7">
    <source>
        <dbReference type="ARBA" id="ARBA00023141"/>
    </source>
</evidence>
<feature type="region of interest" description="Disordered" evidence="9">
    <location>
        <begin position="392"/>
        <end position="432"/>
    </location>
</feature>
<feature type="compositionally biased region" description="Low complexity" evidence="9">
    <location>
        <begin position="23"/>
        <end position="34"/>
    </location>
</feature>
<comment type="caution">
    <text evidence="12">The sequence shown here is derived from an EMBL/GenBank/DDBJ whole genome shotgun (WGS) entry which is preliminary data.</text>
</comment>
<dbReference type="InterPro" id="IPR011060">
    <property type="entry name" value="RibuloseP-bd_barrel"/>
</dbReference>
<gene>
    <name evidence="12" type="ORF">ACHAW5_001002</name>
</gene>
<dbReference type="EC" id="4.1.1.48" evidence="3"/>
<name>A0ABD3NVX0_9STRA</name>
<keyword evidence="6" id="KW-0822">Tryptophan biosynthesis</keyword>
<keyword evidence="10" id="KW-1133">Transmembrane helix</keyword>
<feature type="compositionally biased region" description="Acidic residues" evidence="9">
    <location>
        <begin position="39"/>
        <end position="49"/>
    </location>
</feature>